<comment type="similarity">
    <text evidence="1">Belongs to the LysR transcriptional regulatory family.</text>
</comment>
<dbReference type="InterPro" id="IPR005119">
    <property type="entry name" value="LysR_subst-bd"/>
</dbReference>
<organism evidence="8 9">
    <name type="scientific">Catenulispora subtropica</name>
    <dbReference type="NCBI Taxonomy" id="450798"/>
    <lineage>
        <taxon>Bacteria</taxon>
        <taxon>Bacillati</taxon>
        <taxon>Actinomycetota</taxon>
        <taxon>Actinomycetes</taxon>
        <taxon>Catenulisporales</taxon>
        <taxon>Catenulisporaceae</taxon>
        <taxon>Catenulispora</taxon>
    </lineage>
</organism>
<reference evidence="9" key="1">
    <citation type="journal article" date="2019" name="Int. J. Syst. Evol. Microbiol.">
        <title>The Global Catalogue of Microorganisms (GCM) 10K type strain sequencing project: providing services to taxonomists for standard genome sequencing and annotation.</title>
        <authorList>
            <consortium name="The Broad Institute Genomics Platform"/>
            <consortium name="The Broad Institute Genome Sequencing Center for Infectious Disease"/>
            <person name="Wu L."/>
            <person name="Ma J."/>
        </authorList>
    </citation>
    <scope>NUCLEOTIDE SEQUENCE [LARGE SCALE GENOMIC DNA]</scope>
    <source>
        <strain evidence="9">JCM 16013</strain>
    </source>
</reference>
<evidence type="ECO:0000256" key="4">
    <source>
        <dbReference type="ARBA" id="ARBA00023163"/>
    </source>
</evidence>
<dbReference type="InterPro" id="IPR036390">
    <property type="entry name" value="WH_DNA-bd_sf"/>
</dbReference>
<keyword evidence="3" id="KW-0238">DNA-binding</keyword>
<gene>
    <name evidence="8" type="ORF">GCM10009838_15360</name>
</gene>
<dbReference type="Gene3D" id="1.10.10.10">
    <property type="entry name" value="Winged helix-like DNA-binding domain superfamily/Winged helix DNA-binding domain"/>
    <property type="match status" value="1"/>
</dbReference>
<sequence length="329" mass="34892">MELDPRRLRVLRAVALRGGMADAAQLLHLTPSAVSQQLAQLEREVGQPLIDRSRRKAALTPAGQVLAARAERIEHELAEARRELTELSGRLTGPVTIAAFSSAVCHLLVPALLELAKTHPDLEPRVVELEGPHALSELRTGALDLVVSEYDIDGQVPTASLYGLASDPVADDEYCIVTPTGWSPQPRSIRDLTARPWVAGPPETACGRALDRIAAEYGFTARRAHTCLEFPTVLALVAAGLGAAIVPMLALAGAPPDAVALPSVPVAGHRRITGVRRELPSGPEPLTNAVVTALQGVAVGLGLMPVTTPHNRPAASGKSRRTRRVGDRE</sequence>
<feature type="region of interest" description="Disordered" evidence="6">
    <location>
        <begin position="305"/>
        <end position="329"/>
    </location>
</feature>
<keyword evidence="5" id="KW-0175">Coiled coil</keyword>
<keyword evidence="2" id="KW-0805">Transcription regulation</keyword>
<evidence type="ECO:0000313" key="9">
    <source>
        <dbReference type="Proteomes" id="UP001499854"/>
    </source>
</evidence>
<evidence type="ECO:0000256" key="6">
    <source>
        <dbReference type="SAM" id="MobiDB-lite"/>
    </source>
</evidence>
<dbReference type="InterPro" id="IPR000847">
    <property type="entry name" value="LysR_HTH_N"/>
</dbReference>
<evidence type="ECO:0000256" key="1">
    <source>
        <dbReference type="ARBA" id="ARBA00009437"/>
    </source>
</evidence>
<proteinExistence type="inferred from homology"/>
<name>A0ABP5C8R3_9ACTN</name>
<protein>
    <submittedName>
        <fullName evidence="8">LysR family transcriptional regulator</fullName>
    </submittedName>
</protein>
<dbReference type="Proteomes" id="UP001499854">
    <property type="component" value="Unassembled WGS sequence"/>
</dbReference>
<evidence type="ECO:0000313" key="8">
    <source>
        <dbReference type="EMBL" id="GAA1959917.1"/>
    </source>
</evidence>
<evidence type="ECO:0000256" key="2">
    <source>
        <dbReference type="ARBA" id="ARBA00023015"/>
    </source>
</evidence>
<dbReference type="PANTHER" id="PTHR30126">
    <property type="entry name" value="HTH-TYPE TRANSCRIPTIONAL REGULATOR"/>
    <property type="match status" value="1"/>
</dbReference>
<dbReference type="SUPFAM" id="SSF53850">
    <property type="entry name" value="Periplasmic binding protein-like II"/>
    <property type="match status" value="1"/>
</dbReference>
<feature type="domain" description="HTH lysR-type" evidence="7">
    <location>
        <begin position="3"/>
        <end position="60"/>
    </location>
</feature>
<dbReference type="SUPFAM" id="SSF46785">
    <property type="entry name" value="Winged helix' DNA-binding domain"/>
    <property type="match status" value="1"/>
</dbReference>
<keyword evidence="9" id="KW-1185">Reference proteome</keyword>
<dbReference type="Gene3D" id="3.40.190.10">
    <property type="entry name" value="Periplasmic binding protein-like II"/>
    <property type="match status" value="2"/>
</dbReference>
<dbReference type="PROSITE" id="PS50931">
    <property type="entry name" value="HTH_LYSR"/>
    <property type="match status" value="1"/>
</dbReference>
<comment type="caution">
    <text evidence="8">The sequence shown here is derived from an EMBL/GenBank/DDBJ whole genome shotgun (WGS) entry which is preliminary data.</text>
</comment>
<dbReference type="InterPro" id="IPR036388">
    <property type="entry name" value="WH-like_DNA-bd_sf"/>
</dbReference>
<accession>A0ABP5C8R3</accession>
<evidence type="ECO:0000256" key="3">
    <source>
        <dbReference type="ARBA" id="ARBA00023125"/>
    </source>
</evidence>
<dbReference type="PANTHER" id="PTHR30126:SF39">
    <property type="entry name" value="HTH-TYPE TRANSCRIPTIONAL REGULATOR CYSL"/>
    <property type="match status" value="1"/>
</dbReference>
<dbReference type="RefSeq" id="WP_344656229.1">
    <property type="nucleotide sequence ID" value="NZ_BAAAQM010000006.1"/>
</dbReference>
<dbReference type="EMBL" id="BAAAQM010000006">
    <property type="protein sequence ID" value="GAA1959917.1"/>
    <property type="molecule type" value="Genomic_DNA"/>
</dbReference>
<evidence type="ECO:0000259" key="7">
    <source>
        <dbReference type="PROSITE" id="PS50931"/>
    </source>
</evidence>
<keyword evidence="4" id="KW-0804">Transcription</keyword>
<feature type="coiled-coil region" evidence="5">
    <location>
        <begin position="63"/>
        <end position="90"/>
    </location>
</feature>
<dbReference type="Pfam" id="PF03466">
    <property type="entry name" value="LysR_substrate"/>
    <property type="match status" value="1"/>
</dbReference>
<dbReference type="Pfam" id="PF00126">
    <property type="entry name" value="HTH_1"/>
    <property type="match status" value="1"/>
</dbReference>
<evidence type="ECO:0000256" key="5">
    <source>
        <dbReference type="SAM" id="Coils"/>
    </source>
</evidence>